<dbReference type="InterPro" id="IPR054549">
    <property type="entry name" value="UVB_sens_RUS_dom"/>
</dbReference>
<reference evidence="8" key="1">
    <citation type="journal article" date="2016" name="Gigascience">
        <title>De novo construction of an expanded transcriptome assembly for the western tarnished plant bug, Lygus hesperus.</title>
        <authorList>
            <person name="Tassone E.E."/>
            <person name="Geib S.M."/>
            <person name="Hall B."/>
            <person name="Fabrick J.A."/>
            <person name="Brent C.S."/>
            <person name="Hull J.J."/>
        </authorList>
    </citation>
    <scope>NUCLEOTIDE SEQUENCE</scope>
</reference>
<protein>
    <recommendedName>
        <fullName evidence="7">Protein root UVB sensitive/RUS domain-containing protein</fullName>
    </recommendedName>
</protein>
<dbReference type="GO" id="GO:0016020">
    <property type="term" value="C:membrane"/>
    <property type="evidence" value="ECO:0007669"/>
    <property type="project" value="UniProtKB-SubCell"/>
</dbReference>
<dbReference type="InterPro" id="IPR006968">
    <property type="entry name" value="RUS_fam"/>
</dbReference>
<keyword evidence="3 6" id="KW-0812">Transmembrane</keyword>
<feature type="transmembrane region" description="Helical" evidence="6">
    <location>
        <begin position="91"/>
        <end position="112"/>
    </location>
</feature>
<dbReference type="PANTHER" id="PTHR12770">
    <property type="entry name" value="RUS1 FAMILY PROTEIN C16ORF58"/>
    <property type="match status" value="1"/>
</dbReference>
<feature type="transmembrane region" description="Helical" evidence="6">
    <location>
        <begin position="62"/>
        <end position="85"/>
    </location>
</feature>
<comment type="similarity">
    <text evidence="2">Belongs to the RUS1 family.</text>
</comment>
<gene>
    <name evidence="8" type="ORF">g.34319</name>
</gene>
<proteinExistence type="inferred from homology"/>
<evidence type="ECO:0000259" key="7">
    <source>
        <dbReference type="Pfam" id="PF04884"/>
    </source>
</evidence>
<keyword evidence="5 6" id="KW-0472">Membrane</keyword>
<sequence>MNNATVMTDMLIPTFMPNHLLVAAIATSALKQSSALMYFIARAAAQQHFAINNNLAELTKKFNSFGMVNYTVASAMGIVFCTYIASFPVQVVTALSCCALNMVLAPMAMINIEFRLLNFTTSSLLMRAYIERQEVLTPKDISKLLGIRMKLHFDNDVEDMERLLYISPPVGKLNIRSDCLHEDVLYVCERHTFMLAL</sequence>
<evidence type="ECO:0000256" key="2">
    <source>
        <dbReference type="ARBA" id="ARBA00007558"/>
    </source>
</evidence>
<organism evidence="8">
    <name type="scientific">Lygus hesperus</name>
    <name type="common">Western plant bug</name>
    <dbReference type="NCBI Taxonomy" id="30085"/>
    <lineage>
        <taxon>Eukaryota</taxon>
        <taxon>Metazoa</taxon>
        <taxon>Ecdysozoa</taxon>
        <taxon>Arthropoda</taxon>
        <taxon>Hexapoda</taxon>
        <taxon>Insecta</taxon>
        <taxon>Pterygota</taxon>
        <taxon>Neoptera</taxon>
        <taxon>Paraneoptera</taxon>
        <taxon>Hemiptera</taxon>
        <taxon>Heteroptera</taxon>
        <taxon>Panheteroptera</taxon>
        <taxon>Cimicomorpha</taxon>
        <taxon>Miridae</taxon>
        <taxon>Mirini</taxon>
        <taxon>Lygus</taxon>
    </lineage>
</organism>
<feature type="transmembrane region" description="Helical" evidence="6">
    <location>
        <begin position="20"/>
        <end position="41"/>
    </location>
</feature>
<evidence type="ECO:0000256" key="3">
    <source>
        <dbReference type="ARBA" id="ARBA00022692"/>
    </source>
</evidence>
<dbReference type="AlphaFoldDB" id="A0A146KN52"/>
<evidence type="ECO:0000256" key="5">
    <source>
        <dbReference type="ARBA" id="ARBA00023136"/>
    </source>
</evidence>
<evidence type="ECO:0000313" key="8">
    <source>
        <dbReference type="EMBL" id="JAP97960.1"/>
    </source>
</evidence>
<name>A0A146KN52_LYGHE</name>
<feature type="domain" description="Protein root UVB sensitive/RUS" evidence="7">
    <location>
        <begin position="1"/>
        <end position="132"/>
    </location>
</feature>
<evidence type="ECO:0000256" key="4">
    <source>
        <dbReference type="ARBA" id="ARBA00022989"/>
    </source>
</evidence>
<comment type="subcellular location">
    <subcellularLocation>
        <location evidence="1">Membrane</location>
    </subcellularLocation>
</comment>
<evidence type="ECO:0000256" key="6">
    <source>
        <dbReference type="SAM" id="Phobius"/>
    </source>
</evidence>
<evidence type="ECO:0000256" key="1">
    <source>
        <dbReference type="ARBA" id="ARBA00004370"/>
    </source>
</evidence>
<dbReference type="PANTHER" id="PTHR12770:SF31">
    <property type="entry name" value="RUS FAMILY MEMBER 1"/>
    <property type="match status" value="1"/>
</dbReference>
<accession>A0A146KN52</accession>
<keyword evidence="4 6" id="KW-1133">Transmembrane helix</keyword>
<dbReference type="EMBL" id="GDHC01020668">
    <property type="protein sequence ID" value="JAP97960.1"/>
    <property type="molecule type" value="Transcribed_RNA"/>
</dbReference>
<dbReference type="Pfam" id="PF04884">
    <property type="entry name" value="UVB_sens_prot"/>
    <property type="match status" value="1"/>
</dbReference>